<evidence type="ECO:0000313" key="3">
    <source>
        <dbReference type="Proteomes" id="UP001595387"/>
    </source>
</evidence>
<dbReference type="RefSeq" id="WP_390301020.1">
    <property type="nucleotide sequence ID" value="NZ_JBHRRZ010000001.1"/>
</dbReference>
<protein>
    <submittedName>
        <fullName evidence="2">Uncharacterized protein</fullName>
    </submittedName>
</protein>
<dbReference type="Proteomes" id="UP001595387">
    <property type="component" value="Unassembled WGS sequence"/>
</dbReference>
<keyword evidence="1" id="KW-0732">Signal</keyword>
<organism evidence="2 3">
    <name type="scientific">Virgibacillus sediminis</name>
    <dbReference type="NCBI Taxonomy" id="202260"/>
    <lineage>
        <taxon>Bacteria</taxon>
        <taxon>Bacillati</taxon>
        <taxon>Bacillota</taxon>
        <taxon>Bacilli</taxon>
        <taxon>Bacillales</taxon>
        <taxon>Bacillaceae</taxon>
        <taxon>Virgibacillus</taxon>
    </lineage>
</organism>
<keyword evidence="3" id="KW-1185">Reference proteome</keyword>
<dbReference type="EMBL" id="JBHRRZ010000001">
    <property type="protein sequence ID" value="MFC2946752.1"/>
    <property type="molecule type" value="Genomic_DNA"/>
</dbReference>
<accession>A0ABV7A0Z9</accession>
<reference evidence="3" key="1">
    <citation type="journal article" date="2019" name="Int. J. Syst. Evol. Microbiol.">
        <title>The Global Catalogue of Microorganisms (GCM) 10K type strain sequencing project: providing services to taxonomists for standard genome sequencing and annotation.</title>
        <authorList>
            <consortium name="The Broad Institute Genomics Platform"/>
            <consortium name="The Broad Institute Genome Sequencing Center for Infectious Disease"/>
            <person name="Wu L."/>
            <person name="Ma J."/>
        </authorList>
    </citation>
    <scope>NUCLEOTIDE SEQUENCE [LARGE SCALE GENOMIC DNA]</scope>
    <source>
        <strain evidence="3">KCTC 13193</strain>
    </source>
</reference>
<proteinExistence type="predicted"/>
<sequence>MVKGSLQRFSVSVMALVMLVGSFSFGSPVTAHETSEWEKKFEEMRSLYEYQEKNPEVQHEITEKKEIKANIRWINKIRNSELLDGLNMKDLRDTHVTTQYLGKIDRKYDVNASVFEYNKDEEGWAIIVLYDVDRKKLVDMVKLNHTGDQAEVTNYLTGNTVDLDEEVEKEEEKATGPVILWHPPGEQDLWNDPNCEWAAVFYCGIMGFLTTPWGSIACSAGWAALCH</sequence>
<name>A0ABV7A0Z9_9BACI</name>
<feature type="signal peptide" evidence="1">
    <location>
        <begin position="1"/>
        <end position="26"/>
    </location>
</feature>
<gene>
    <name evidence="2" type="ORF">ACFODW_00020</name>
</gene>
<evidence type="ECO:0000313" key="2">
    <source>
        <dbReference type="EMBL" id="MFC2946752.1"/>
    </source>
</evidence>
<feature type="chain" id="PRO_5046830650" evidence="1">
    <location>
        <begin position="27"/>
        <end position="227"/>
    </location>
</feature>
<comment type="caution">
    <text evidence="2">The sequence shown here is derived from an EMBL/GenBank/DDBJ whole genome shotgun (WGS) entry which is preliminary data.</text>
</comment>
<evidence type="ECO:0000256" key="1">
    <source>
        <dbReference type="SAM" id="SignalP"/>
    </source>
</evidence>